<feature type="chain" id="PRO_5020677563" evidence="7">
    <location>
        <begin position="18"/>
        <end position="274"/>
    </location>
</feature>
<reference evidence="8 9" key="1">
    <citation type="submission" date="2019-03" db="EMBL/GenBank/DDBJ databases">
        <title>Genomic Encyclopedia of Type Strains, Phase IV (KMG-IV): sequencing the most valuable type-strain genomes for metagenomic binning, comparative biology and taxonomic classification.</title>
        <authorList>
            <person name="Goeker M."/>
        </authorList>
    </citation>
    <scope>NUCLEOTIDE SEQUENCE [LARGE SCALE GENOMIC DNA]</scope>
    <source>
        <strain evidence="8 9">DSM 2286</strain>
    </source>
</reference>
<evidence type="ECO:0000256" key="4">
    <source>
        <dbReference type="ARBA" id="ARBA00022989"/>
    </source>
</evidence>
<gene>
    <name evidence="8" type="ORF">EV691_10845</name>
</gene>
<keyword evidence="2" id="KW-1003">Cell membrane</keyword>
<dbReference type="InterPro" id="IPR019108">
    <property type="entry name" value="Caa3_assmbl_CtaG-rel"/>
</dbReference>
<comment type="subcellular location">
    <subcellularLocation>
        <location evidence="1">Cell membrane</location>
        <topology evidence="1">Multi-pass membrane protein</topology>
    </subcellularLocation>
</comment>
<dbReference type="EMBL" id="SMMU01000008">
    <property type="protein sequence ID" value="TCL32274.1"/>
    <property type="molecule type" value="Genomic_DNA"/>
</dbReference>
<feature type="transmembrane region" description="Helical" evidence="6">
    <location>
        <begin position="93"/>
        <end position="113"/>
    </location>
</feature>
<feature type="transmembrane region" description="Helical" evidence="6">
    <location>
        <begin position="64"/>
        <end position="81"/>
    </location>
</feature>
<evidence type="ECO:0000256" key="2">
    <source>
        <dbReference type="ARBA" id="ARBA00022475"/>
    </source>
</evidence>
<feature type="transmembrane region" description="Helical" evidence="6">
    <location>
        <begin position="134"/>
        <end position="153"/>
    </location>
</feature>
<dbReference type="Proteomes" id="UP000295169">
    <property type="component" value="Unassembled WGS sequence"/>
</dbReference>
<keyword evidence="7" id="KW-0732">Signal</keyword>
<evidence type="ECO:0000313" key="8">
    <source>
        <dbReference type="EMBL" id="TCL32274.1"/>
    </source>
</evidence>
<proteinExistence type="predicted"/>
<evidence type="ECO:0000256" key="7">
    <source>
        <dbReference type="SAM" id="SignalP"/>
    </source>
</evidence>
<feature type="signal peptide" evidence="7">
    <location>
        <begin position="1"/>
        <end position="17"/>
    </location>
</feature>
<feature type="transmembrane region" description="Helical" evidence="6">
    <location>
        <begin position="33"/>
        <end position="52"/>
    </location>
</feature>
<comment type="caution">
    <text evidence="8">The sequence shown here is derived from an EMBL/GenBank/DDBJ whole genome shotgun (WGS) entry which is preliminary data.</text>
</comment>
<feature type="transmembrane region" description="Helical" evidence="6">
    <location>
        <begin position="165"/>
        <end position="186"/>
    </location>
</feature>
<protein>
    <submittedName>
        <fullName evidence="8">Cytochrome c oxidase assembly factor CtaG</fullName>
    </submittedName>
</protein>
<keyword evidence="5 6" id="KW-0472">Membrane</keyword>
<evidence type="ECO:0000313" key="9">
    <source>
        <dbReference type="Proteomes" id="UP000295169"/>
    </source>
</evidence>
<evidence type="ECO:0000256" key="6">
    <source>
        <dbReference type="SAM" id="Phobius"/>
    </source>
</evidence>
<name>A0A4R1PVW6_9GAMM</name>
<feature type="transmembrane region" description="Helical" evidence="6">
    <location>
        <begin position="198"/>
        <end position="217"/>
    </location>
</feature>
<dbReference type="Pfam" id="PF09678">
    <property type="entry name" value="Caa3_CtaG"/>
    <property type="match status" value="1"/>
</dbReference>
<evidence type="ECO:0000256" key="3">
    <source>
        <dbReference type="ARBA" id="ARBA00022692"/>
    </source>
</evidence>
<organism evidence="8 9">
    <name type="scientific">Azotobacter chroococcum</name>
    <dbReference type="NCBI Taxonomy" id="353"/>
    <lineage>
        <taxon>Bacteria</taxon>
        <taxon>Pseudomonadati</taxon>
        <taxon>Pseudomonadota</taxon>
        <taxon>Gammaproteobacteria</taxon>
        <taxon>Pseudomonadales</taxon>
        <taxon>Pseudomonadaceae</taxon>
        <taxon>Azotobacter</taxon>
    </lineage>
</organism>
<evidence type="ECO:0000256" key="5">
    <source>
        <dbReference type="ARBA" id="ARBA00023136"/>
    </source>
</evidence>
<sequence length="274" mass="29821">MPLIALLLLLLPAGAQAHGLFDQGLGQLLGERLPVLLGAGLLAAAWIGYAGGCRRRPAALRQRLLLHGSFLLAALSLFGPLDEAAETSAALHMLQHMLLMLAVAPLAVLARPLPQWHSLCGPRLDLLWRGPLRLARRPLACAVLHGSLIWIWHAPGPYRLALDNLWWHLVEHACFLLSAWLFWWSVLRAGPRQQGQALLALLLTSMHTGLLGALLSFARVPLYRATGDLGDQQLAGLLMWVPGGLVYLLAALWCGLRCWQRLLRRSASAAGPGP</sequence>
<evidence type="ECO:0000256" key="1">
    <source>
        <dbReference type="ARBA" id="ARBA00004651"/>
    </source>
</evidence>
<keyword evidence="3 6" id="KW-0812">Transmembrane</keyword>
<dbReference type="RefSeq" id="WP_131302644.1">
    <property type="nucleotide sequence ID" value="NZ_JBHLST010000046.1"/>
</dbReference>
<feature type="transmembrane region" description="Helical" evidence="6">
    <location>
        <begin position="237"/>
        <end position="256"/>
    </location>
</feature>
<keyword evidence="4 6" id="KW-1133">Transmembrane helix</keyword>
<dbReference type="AlphaFoldDB" id="A0A4R1PVW6"/>
<accession>A0A4R1PVW6</accession>
<dbReference type="GO" id="GO:0005886">
    <property type="term" value="C:plasma membrane"/>
    <property type="evidence" value="ECO:0007669"/>
    <property type="project" value="UniProtKB-SubCell"/>
</dbReference>